<keyword evidence="3" id="KW-1185">Reference proteome</keyword>
<reference evidence="2 3" key="1">
    <citation type="submission" date="2018-04" db="EMBL/GenBank/DDBJ databases">
        <authorList>
            <person name="Vogel A."/>
        </authorList>
    </citation>
    <scope>NUCLEOTIDE SEQUENCE [LARGE SCALE GENOMIC DNA]</scope>
</reference>
<evidence type="ECO:0000313" key="3">
    <source>
        <dbReference type="Proteomes" id="UP000595140"/>
    </source>
</evidence>
<evidence type="ECO:0000313" key="2">
    <source>
        <dbReference type="EMBL" id="VFQ96966.1"/>
    </source>
</evidence>
<feature type="compositionally biased region" description="Basic residues" evidence="1">
    <location>
        <begin position="58"/>
        <end position="68"/>
    </location>
</feature>
<dbReference type="EMBL" id="OOIL02006272">
    <property type="protein sequence ID" value="VFQ96966.1"/>
    <property type="molecule type" value="Genomic_DNA"/>
</dbReference>
<protein>
    <submittedName>
        <fullName evidence="2">Uncharacterized protein</fullName>
    </submittedName>
</protein>
<dbReference type="Proteomes" id="UP000595140">
    <property type="component" value="Unassembled WGS sequence"/>
</dbReference>
<dbReference type="AlphaFoldDB" id="A0A484N907"/>
<accession>A0A484N907</accession>
<proteinExistence type="predicted"/>
<dbReference type="OrthoDB" id="2507178at2759"/>
<organism evidence="2 3">
    <name type="scientific">Cuscuta campestris</name>
    <dbReference type="NCBI Taxonomy" id="132261"/>
    <lineage>
        <taxon>Eukaryota</taxon>
        <taxon>Viridiplantae</taxon>
        <taxon>Streptophyta</taxon>
        <taxon>Embryophyta</taxon>
        <taxon>Tracheophyta</taxon>
        <taxon>Spermatophyta</taxon>
        <taxon>Magnoliopsida</taxon>
        <taxon>eudicotyledons</taxon>
        <taxon>Gunneridae</taxon>
        <taxon>Pentapetalae</taxon>
        <taxon>asterids</taxon>
        <taxon>lamiids</taxon>
        <taxon>Solanales</taxon>
        <taxon>Convolvulaceae</taxon>
        <taxon>Cuscuteae</taxon>
        <taxon>Cuscuta</taxon>
        <taxon>Cuscuta subgen. Grammica</taxon>
        <taxon>Cuscuta sect. Cleistogrammica</taxon>
    </lineage>
</organism>
<gene>
    <name evidence="2" type="ORF">CCAM_LOCUS38742</name>
</gene>
<evidence type="ECO:0000256" key="1">
    <source>
        <dbReference type="SAM" id="MobiDB-lite"/>
    </source>
</evidence>
<name>A0A484N907_9ASTE</name>
<feature type="region of interest" description="Disordered" evidence="1">
    <location>
        <begin position="30"/>
        <end position="71"/>
    </location>
</feature>
<sequence length="112" mass="12612">MNPSGSGFFPDDLEPHESAMWFFQQYGNHPPMFETQQSGYVERDSVPETQPEPSGTKKSARRKSHKAKGMMTEAARSIQKWMPKEECLLASAWVDVSEHPIVGELKKGESLS</sequence>